<dbReference type="PANTHER" id="PTHR42879">
    <property type="entry name" value="3-OXOACYL-(ACYL-CARRIER-PROTEIN) REDUCTASE"/>
    <property type="match status" value="1"/>
</dbReference>
<dbReference type="Gene3D" id="3.40.50.720">
    <property type="entry name" value="NAD(P)-binding Rossmann-like Domain"/>
    <property type="match status" value="1"/>
</dbReference>
<dbReference type="InterPro" id="IPR002347">
    <property type="entry name" value="SDR_fam"/>
</dbReference>
<dbReference type="OrthoDB" id="9803333at2"/>
<evidence type="ECO:0000313" key="3">
    <source>
        <dbReference type="EMBL" id="RBP37630.1"/>
    </source>
</evidence>
<evidence type="ECO:0000313" key="4">
    <source>
        <dbReference type="Proteomes" id="UP000253426"/>
    </source>
</evidence>
<dbReference type="AlphaFoldDB" id="A0A366H689"/>
<name>A0A366H689_9BACT</name>
<evidence type="ECO:0000256" key="1">
    <source>
        <dbReference type="ARBA" id="ARBA00006484"/>
    </source>
</evidence>
<dbReference type="Proteomes" id="UP000253426">
    <property type="component" value="Unassembled WGS sequence"/>
</dbReference>
<dbReference type="PANTHER" id="PTHR42879:SF6">
    <property type="entry name" value="NADPH-DEPENDENT REDUCTASE BACG"/>
    <property type="match status" value="1"/>
</dbReference>
<dbReference type="InterPro" id="IPR050259">
    <property type="entry name" value="SDR"/>
</dbReference>
<reference evidence="3 4" key="1">
    <citation type="submission" date="2018-06" db="EMBL/GenBank/DDBJ databases">
        <title>Genomic Encyclopedia of Type Strains, Phase IV (KMG-IV): sequencing the most valuable type-strain genomes for metagenomic binning, comparative biology and taxonomic classification.</title>
        <authorList>
            <person name="Goeker M."/>
        </authorList>
    </citation>
    <scope>NUCLEOTIDE SEQUENCE [LARGE SCALE GENOMIC DNA]</scope>
    <source>
        <strain evidence="3 4">DSM 25532</strain>
    </source>
</reference>
<dbReference type="Pfam" id="PF00106">
    <property type="entry name" value="adh_short"/>
    <property type="match status" value="1"/>
</dbReference>
<accession>A0A366H689</accession>
<dbReference type="InterPro" id="IPR036291">
    <property type="entry name" value="NAD(P)-bd_dom_sf"/>
</dbReference>
<organism evidence="3 4">
    <name type="scientific">Roseimicrobium gellanilyticum</name>
    <dbReference type="NCBI Taxonomy" id="748857"/>
    <lineage>
        <taxon>Bacteria</taxon>
        <taxon>Pseudomonadati</taxon>
        <taxon>Verrucomicrobiota</taxon>
        <taxon>Verrucomicrobiia</taxon>
        <taxon>Verrucomicrobiales</taxon>
        <taxon>Verrucomicrobiaceae</taxon>
        <taxon>Roseimicrobium</taxon>
    </lineage>
</organism>
<comment type="similarity">
    <text evidence="1 2">Belongs to the short-chain dehydrogenases/reductases (SDR) family.</text>
</comment>
<dbReference type="RefSeq" id="WP_113961336.1">
    <property type="nucleotide sequence ID" value="NZ_QNRR01000013.1"/>
</dbReference>
<comment type="caution">
    <text evidence="3">The sequence shown here is derived from an EMBL/GenBank/DDBJ whole genome shotgun (WGS) entry which is preliminary data.</text>
</comment>
<dbReference type="EMBL" id="QNRR01000013">
    <property type="protein sequence ID" value="RBP37630.1"/>
    <property type="molecule type" value="Genomic_DNA"/>
</dbReference>
<gene>
    <name evidence="3" type="ORF">DES53_11312</name>
</gene>
<dbReference type="PRINTS" id="PR00081">
    <property type="entry name" value="GDHRDH"/>
</dbReference>
<sequence length="263" mass="27841">MAQASSPHIHPLFDLTGKAALVTGGSKGLGKAMARGFAEAGADVFISSRSEEELKRAASEIGEGLSVKVEWMVADMVDRAQVKALAAEAERRLGKVDILVNNAGSNAPQAIDEITDEAWDRIVELDLTSCMVLTRALVPGMKARKWGRVIHVSSVLGVGSKEKRNVYSACKAGLIGMAKASALDLGTYNITVNCLCPGPFLTDLPMSLLNDQEKESFATRTALQRWGQPRELAGPALLLASEAGSYITGEALLVDGGAYARAL</sequence>
<proteinExistence type="inferred from homology"/>
<evidence type="ECO:0000256" key="2">
    <source>
        <dbReference type="RuleBase" id="RU000363"/>
    </source>
</evidence>
<dbReference type="FunFam" id="3.40.50.720:FF:000084">
    <property type="entry name" value="Short-chain dehydrogenase reductase"/>
    <property type="match status" value="1"/>
</dbReference>
<dbReference type="SUPFAM" id="SSF51735">
    <property type="entry name" value="NAD(P)-binding Rossmann-fold domains"/>
    <property type="match status" value="1"/>
</dbReference>
<protein>
    <submittedName>
        <fullName evidence="3">Gluconate 5-dehydrogenase</fullName>
    </submittedName>
</protein>
<dbReference type="CDD" id="cd05233">
    <property type="entry name" value="SDR_c"/>
    <property type="match status" value="1"/>
</dbReference>
<keyword evidence="4" id="KW-1185">Reference proteome</keyword>
<dbReference type="PRINTS" id="PR00080">
    <property type="entry name" value="SDRFAMILY"/>
</dbReference>